<comment type="caution">
    <text evidence="9">The sequence shown here is derived from an EMBL/GenBank/DDBJ whole genome shotgun (WGS) entry which is preliminary data.</text>
</comment>
<keyword evidence="4 9" id="KW-0762">Sugar transport</keyword>
<organism evidence="9 10">
    <name type="scientific">Holdemania filiformis</name>
    <dbReference type="NCBI Taxonomy" id="61171"/>
    <lineage>
        <taxon>Bacteria</taxon>
        <taxon>Bacillati</taxon>
        <taxon>Bacillota</taxon>
        <taxon>Erysipelotrichia</taxon>
        <taxon>Erysipelotrichales</taxon>
        <taxon>Erysipelotrichaceae</taxon>
        <taxon>Holdemania</taxon>
    </lineage>
</organism>
<name>A0A412FUU3_9FIRM</name>
<dbReference type="PANTHER" id="PTHR33799:SF1">
    <property type="entry name" value="PTS SYSTEM MANNOSE-SPECIFIC EIIAB COMPONENT-RELATED"/>
    <property type="match status" value="1"/>
</dbReference>
<dbReference type="RefSeq" id="WP_117895565.1">
    <property type="nucleotide sequence ID" value="NZ_CABJCV010000017.1"/>
</dbReference>
<dbReference type="InterPro" id="IPR033887">
    <property type="entry name" value="PTS_IIA_man"/>
</dbReference>
<evidence type="ECO:0000256" key="1">
    <source>
        <dbReference type="ARBA" id="ARBA00004496"/>
    </source>
</evidence>
<dbReference type="EMBL" id="QRUP01000017">
    <property type="protein sequence ID" value="RGR71898.1"/>
    <property type="molecule type" value="Genomic_DNA"/>
</dbReference>
<dbReference type="Pfam" id="PF03610">
    <property type="entry name" value="EIIA-man"/>
    <property type="match status" value="1"/>
</dbReference>
<gene>
    <name evidence="9" type="ORF">DWY25_12870</name>
</gene>
<dbReference type="InterPro" id="IPR051471">
    <property type="entry name" value="Bacterial_PTS_sugar_comp"/>
</dbReference>
<dbReference type="SUPFAM" id="SSF53062">
    <property type="entry name" value="PTS system fructose IIA component-like"/>
    <property type="match status" value="1"/>
</dbReference>
<evidence type="ECO:0000313" key="9">
    <source>
        <dbReference type="EMBL" id="RGR71898.1"/>
    </source>
</evidence>
<proteinExistence type="predicted"/>
<evidence type="ECO:0000256" key="4">
    <source>
        <dbReference type="ARBA" id="ARBA00022597"/>
    </source>
</evidence>
<dbReference type="GO" id="GO:0009401">
    <property type="term" value="P:phosphoenolpyruvate-dependent sugar phosphotransferase system"/>
    <property type="evidence" value="ECO:0007669"/>
    <property type="project" value="UniProtKB-KW"/>
</dbReference>
<dbReference type="InterPro" id="IPR004701">
    <property type="entry name" value="PTS_EIIA_man-typ"/>
</dbReference>
<dbReference type="PROSITE" id="PS51096">
    <property type="entry name" value="PTS_EIIA_TYPE_4"/>
    <property type="match status" value="1"/>
</dbReference>
<evidence type="ECO:0000313" key="10">
    <source>
        <dbReference type="Proteomes" id="UP000284178"/>
    </source>
</evidence>
<reference evidence="9 10" key="1">
    <citation type="submission" date="2018-08" db="EMBL/GenBank/DDBJ databases">
        <title>A genome reference for cultivated species of the human gut microbiota.</title>
        <authorList>
            <person name="Zou Y."/>
            <person name="Xue W."/>
            <person name="Luo G."/>
        </authorList>
    </citation>
    <scope>NUCLEOTIDE SEQUENCE [LARGE SCALE GENOMIC DNA]</scope>
    <source>
        <strain evidence="9 10">AF24-29</strain>
    </source>
</reference>
<dbReference type="GO" id="GO:0005737">
    <property type="term" value="C:cytoplasm"/>
    <property type="evidence" value="ECO:0007669"/>
    <property type="project" value="UniProtKB-SubCell"/>
</dbReference>
<keyword evidence="6" id="KW-0598">Phosphotransferase system</keyword>
<keyword evidence="5" id="KW-0808">Transferase</keyword>
<dbReference type="GeneID" id="83016288"/>
<evidence type="ECO:0000256" key="2">
    <source>
        <dbReference type="ARBA" id="ARBA00022448"/>
    </source>
</evidence>
<dbReference type="GO" id="GO:0016301">
    <property type="term" value="F:kinase activity"/>
    <property type="evidence" value="ECO:0007669"/>
    <property type="project" value="UniProtKB-KW"/>
</dbReference>
<comment type="subcellular location">
    <subcellularLocation>
        <location evidence="1">Cytoplasm</location>
    </subcellularLocation>
</comment>
<dbReference type="PANTHER" id="PTHR33799">
    <property type="entry name" value="PTS PERMEASE-RELATED-RELATED"/>
    <property type="match status" value="1"/>
</dbReference>
<sequence length="141" mass="15129">MVGLVLISHGKMAEGIADSLSMLFGADLPQFEICALHEMNSPQEFHDELCRKVAKVDSGDGVLIFADMLGGTPCNQALTLVNEKVHLIVGMNLPMILELLGMRETQPAEVSAIIENGRQAIQDAGALFFAQAGSESDEDDD</sequence>
<accession>A0A412FUU3</accession>
<evidence type="ECO:0000259" key="8">
    <source>
        <dbReference type="PROSITE" id="PS51096"/>
    </source>
</evidence>
<dbReference type="Proteomes" id="UP000284178">
    <property type="component" value="Unassembled WGS sequence"/>
</dbReference>
<keyword evidence="3" id="KW-0963">Cytoplasm</keyword>
<feature type="domain" description="PTS EIIA type-4" evidence="8">
    <location>
        <begin position="1"/>
        <end position="121"/>
    </location>
</feature>
<evidence type="ECO:0000256" key="6">
    <source>
        <dbReference type="ARBA" id="ARBA00022683"/>
    </source>
</evidence>
<keyword evidence="7" id="KW-0418">Kinase</keyword>
<evidence type="ECO:0000256" key="7">
    <source>
        <dbReference type="ARBA" id="ARBA00022777"/>
    </source>
</evidence>
<evidence type="ECO:0000256" key="5">
    <source>
        <dbReference type="ARBA" id="ARBA00022679"/>
    </source>
</evidence>
<protein>
    <submittedName>
        <fullName evidence="9">PTS sugar transporter subunit IIA</fullName>
    </submittedName>
</protein>
<dbReference type="Gene3D" id="3.40.50.510">
    <property type="entry name" value="Phosphotransferase system, mannose-type IIA component"/>
    <property type="match status" value="1"/>
</dbReference>
<evidence type="ECO:0000256" key="3">
    <source>
        <dbReference type="ARBA" id="ARBA00022490"/>
    </source>
</evidence>
<keyword evidence="2" id="KW-0813">Transport</keyword>
<dbReference type="GO" id="GO:0016020">
    <property type="term" value="C:membrane"/>
    <property type="evidence" value="ECO:0007669"/>
    <property type="project" value="InterPro"/>
</dbReference>
<keyword evidence="10" id="KW-1185">Reference proteome</keyword>
<dbReference type="InterPro" id="IPR036662">
    <property type="entry name" value="PTS_EIIA_man-typ_sf"/>
</dbReference>
<dbReference type="AlphaFoldDB" id="A0A412FUU3"/>
<dbReference type="CDD" id="cd00006">
    <property type="entry name" value="PTS_IIA_man"/>
    <property type="match status" value="1"/>
</dbReference>